<organism evidence="9 10">
    <name type="scientific">[Clostridium] leptum</name>
    <dbReference type="NCBI Taxonomy" id="1535"/>
    <lineage>
        <taxon>Bacteria</taxon>
        <taxon>Bacillati</taxon>
        <taxon>Bacillota</taxon>
        <taxon>Clostridia</taxon>
        <taxon>Eubacteriales</taxon>
        <taxon>Oscillospiraceae</taxon>
        <taxon>Oscillospiraceae incertae sedis</taxon>
    </lineage>
</organism>
<dbReference type="GO" id="GO:0005886">
    <property type="term" value="C:plasma membrane"/>
    <property type="evidence" value="ECO:0007669"/>
    <property type="project" value="UniProtKB-SubCell"/>
</dbReference>
<gene>
    <name evidence="9" type="ORF">DWY99_12080</name>
</gene>
<comment type="subcellular location">
    <subcellularLocation>
        <location evidence="1 7">Cell membrane</location>
        <topology evidence="1 7">Multi-pass membrane protein</topology>
    </subcellularLocation>
</comment>
<dbReference type="Pfam" id="PF00528">
    <property type="entry name" value="BPD_transp_1"/>
    <property type="match status" value="1"/>
</dbReference>
<dbReference type="InterPro" id="IPR051393">
    <property type="entry name" value="ABC_transporter_permease"/>
</dbReference>
<protein>
    <submittedName>
        <fullName evidence="9">Sugar ABC transporter permease</fullName>
    </submittedName>
</protein>
<dbReference type="EMBL" id="QRTC01000060">
    <property type="protein sequence ID" value="RGQ35884.1"/>
    <property type="molecule type" value="Genomic_DNA"/>
</dbReference>
<comment type="similarity">
    <text evidence="7">Belongs to the binding-protein-dependent transport system permease family.</text>
</comment>
<evidence type="ECO:0000256" key="1">
    <source>
        <dbReference type="ARBA" id="ARBA00004651"/>
    </source>
</evidence>
<comment type="caution">
    <text evidence="9">The sequence shown here is derived from an EMBL/GenBank/DDBJ whole genome shotgun (WGS) entry which is preliminary data.</text>
</comment>
<keyword evidence="4 7" id="KW-0812">Transmembrane</keyword>
<keyword evidence="2 7" id="KW-0813">Transport</keyword>
<reference evidence="9 10" key="1">
    <citation type="submission" date="2018-08" db="EMBL/GenBank/DDBJ databases">
        <title>A genome reference for cultivated species of the human gut microbiota.</title>
        <authorList>
            <person name="Zou Y."/>
            <person name="Xue W."/>
            <person name="Luo G."/>
        </authorList>
    </citation>
    <scope>NUCLEOTIDE SEQUENCE [LARGE SCALE GENOMIC DNA]</scope>
    <source>
        <strain evidence="9 10">AF28-26</strain>
    </source>
</reference>
<dbReference type="InterPro" id="IPR000515">
    <property type="entry name" value="MetI-like"/>
</dbReference>
<feature type="transmembrane region" description="Helical" evidence="7">
    <location>
        <begin position="114"/>
        <end position="134"/>
    </location>
</feature>
<feature type="transmembrane region" description="Helical" evidence="7">
    <location>
        <begin position="267"/>
        <end position="289"/>
    </location>
</feature>
<dbReference type="SUPFAM" id="SSF161098">
    <property type="entry name" value="MetI-like"/>
    <property type="match status" value="1"/>
</dbReference>
<dbReference type="Gene3D" id="1.10.3720.10">
    <property type="entry name" value="MetI-like"/>
    <property type="match status" value="1"/>
</dbReference>
<feature type="domain" description="ABC transmembrane type-1" evidence="8">
    <location>
        <begin position="77"/>
        <end position="288"/>
    </location>
</feature>
<evidence type="ECO:0000256" key="5">
    <source>
        <dbReference type="ARBA" id="ARBA00022989"/>
    </source>
</evidence>
<dbReference type="Proteomes" id="UP000284751">
    <property type="component" value="Unassembled WGS sequence"/>
</dbReference>
<keyword evidence="3" id="KW-1003">Cell membrane</keyword>
<dbReference type="GO" id="GO:0055085">
    <property type="term" value="P:transmembrane transport"/>
    <property type="evidence" value="ECO:0007669"/>
    <property type="project" value="InterPro"/>
</dbReference>
<dbReference type="PROSITE" id="PS50928">
    <property type="entry name" value="ABC_TM1"/>
    <property type="match status" value="1"/>
</dbReference>
<accession>A0A412AUZ1</accession>
<dbReference type="PANTHER" id="PTHR30193">
    <property type="entry name" value="ABC TRANSPORTER PERMEASE PROTEIN"/>
    <property type="match status" value="1"/>
</dbReference>
<evidence type="ECO:0000256" key="7">
    <source>
        <dbReference type="RuleBase" id="RU363032"/>
    </source>
</evidence>
<keyword evidence="6 7" id="KW-0472">Membrane</keyword>
<evidence type="ECO:0000313" key="10">
    <source>
        <dbReference type="Proteomes" id="UP000284751"/>
    </source>
</evidence>
<feature type="transmembrane region" description="Helical" evidence="7">
    <location>
        <begin position="219"/>
        <end position="241"/>
    </location>
</feature>
<dbReference type="PANTHER" id="PTHR30193:SF1">
    <property type="entry name" value="ABC TRANSPORTER PERMEASE PROTEIN YESP-RELATED"/>
    <property type="match status" value="1"/>
</dbReference>
<keyword evidence="5 7" id="KW-1133">Transmembrane helix</keyword>
<feature type="transmembrane region" description="Helical" evidence="7">
    <location>
        <begin position="81"/>
        <end position="102"/>
    </location>
</feature>
<proteinExistence type="inferred from homology"/>
<evidence type="ECO:0000256" key="2">
    <source>
        <dbReference type="ARBA" id="ARBA00022448"/>
    </source>
</evidence>
<evidence type="ECO:0000256" key="3">
    <source>
        <dbReference type="ARBA" id="ARBA00022475"/>
    </source>
</evidence>
<evidence type="ECO:0000313" key="9">
    <source>
        <dbReference type="EMBL" id="RGQ35884.1"/>
    </source>
</evidence>
<sequence length="301" mass="34705">MGKNSKKYKIFHLYRERTFFLFISPWLIGFLVLTLFPMGYSLFAAFTRWDGITEPIWTGWNNFENLLFNDSAFWIGVKNTFVYTFISVPLNLCIAFILAVLVNKKLFASNFFRSVFYMPTIISGVAIFMAWGYILDPASGIMNYFLSLLGIPGPGWLTTEGGAMPSIIFMQVYNLGTPLIIVLAGLQGVPRMYYEAARIDGASSLRQFWHITIPMMSPVIFYNMVMQIILALQVFMVPWVMTEGGPNKAIYTMNIHLYSNAFRYSRFGYASAIAWVLFLIILVFSILVFRFSKYWVFYQED</sequence>
<name>A0A412AUZ1_9FIRM</name>
<evidence type="ECO:0000256" key="4">
    <source>
        <dbReference type="ARBA" id="ARBA00022692"/>
    </source>
</evidence>
<feature type="transmembrane region" description="Helical" evidence="7">
    <location>
        <begin position="20"/>
        <end position="40"/>
    </location>
</feature>
<dbReference type="SUPFAM" id="SSF160964">
    <property type="entry name" value="MalF N-terminal region-like"/>
    <property type="match status" value="1"/>
</dbReference>
<evidence type="ECO:0000259" key="8">
    <source>
        <dbReference type="PROSITE" id="PS50928"/>
    </source>
</evidence>
<evidence type="ECO:0000256" key="6">
    <source>
        <dbReference type="ARBA" id="ARBA00023136"/>
    </source>
</evidence>
<dbReference type="AlphaFoldDB" id="A0A412AUZ1"/>
<dbReference type="InterPro" id="IPR035906">
    <property type="entry name" value="MetI-like_sf"/>
</dbReference>
<feature type="transmembrane region" description="Helical" evidence="7">
    <location>
        <begin position="167"/>
        <end position="186"/>
    </location>
</feature>
<dbReference type="CDD" id="cd06261">
    <property type="entry name" value="TM_PBP2"/>
    <property type="match status" value="1"/>
</dbReference>